<protein>
    <submittedName>
        <fullName evidence="1">Uncharacterized protein</fullName>
    </submittedName>
</protein>
<evidence type="ECO:0000313" key="2">
    <source>
        <dbReference type="Proteomes" id="UP000003763"/>
    </source>
</evidence>
<dbReference type="Proteomes" id="UP000003763">
    <property type="component" value="Unassembled WGS sequence"/>
</dbReference>
<dbReference type="PATRIC" id="fig|742733.3.peg.5023"/>
<organism evidence="1 2">
    <name type="scientific">[Clostridium] citroniae WAL-17108</name>
    <dbReference type="NCBI Taxonomy" id="742733"/>
    <lineage>
        <taxon>Bacteria</taxon>
        <taxon>Bacillati</taxon>
        <taxon>Bacillota</taxon>
        <taxon>Clostridia</taxon>
        <taxon>Lachnospirales</taxon>
        <taxon>Lachnospiraceae</taxon>
        <taxon>Enterocloster</taxon>
    </lineage>
</organism>
<gene>
    <name evidence="1" type="ORF">HMPREF9469_04877</name>
</gene>
<sequence>MKYSIIHDGVPIFKGSYDETAEYIVNTNKLIEEKISGISHL</sequence>
<dbReference type="EMBL" id="ADLJ01000044">
    <property type="protein sequence ID" value="EHE96341.1"/>
    <property type="molecule type" value="Genomic_DNA"/>
</dbReference>
<name>G5HQL5_9FIRM</name>
<evidence type="ECO:0000313" key="1">
    <source>
        <dbReference type="EMBL" id="EHE96341.1"/>
    </source>
</evidence>
<reference evidence="1 2" key="1">
    <citation type="submission" date="2011-08" db="EMBL/GenBank/DDBJ databases">
        <title>The Genome Sequence of Clostridium citroniae WAL-17108.</title>
        <authorList>
            <consortium name="The Broad Institute Genome Sequencing Platform"/>
            <person name="Earl A."/>
            <person name="Ward D."/>
            <person name="Feldgarden M."/>
            <person name="Gevers D."/>
            <person name="Finegold S.M."/>
            <person name="Summanen P.H."/>
            <person name="Molitoris D.R."/>
            <person name="Vaisanen M.L."/>
            <person name="Daigneault M."/>
            <person name="Allen-Vercoe E."/>
            <person name="Young S.K."/>
            <person name="Zeng Q."/>
            <person name="Gargeya S."/>
            <person name="Fitzgerald M."/>
            <person name="Haas B."/>
            <person name="Abouelleil A."/>
            <person name="Alvarado L."/>
            <person name="Arachchi H.M."/>
            <person name="Berlin A."/>
            <person name="Brown A."/>
            <person name="Chapman S.B."/>
            <person name="Chen Z."/>
            <person name="Dunbar C."/>
            <person name="Freedman E."/>
            <person name="Gearin G."/>
            <person name="Gellesch M."/>
            <person name="Goldberg J."/>
            <person name="Griggs A."/>
            <person name="Gujja S."/>
            <person name="Heiman D."/>
            <person name="Howarth C."/>
            <person name="Larson L."/>
            <person name="Lui A."/>
            <person name="MacDonald P.J.P."/>
            <person name="Montmayeur A."/>
            <person name="Murphy C."/>
            <person name="Neiman D."/>
            <person name="Pearson M."/>
            <person name="Priest M."/>
            <person name="Roberts A."/>
            <person name="Saif S."/>
            <person name="Shea T."/>
            <person name="Shenoy N."/>
            <person name="Sisk P."/>
            <person name="Stolte C."/>
            <person name="Sykes S."/>
            <person name="Wortman J."/>
            <person name="Nusbaum C."/>
            <person name="Birren B."/>
        </authorList>
    </citation>
    <scope>NUCLEOTIDE SEQUENCE [LARGE SCALE GENOMIC DNA]</scope>
    <source>
        <strain evidence="1 2">WAL-17108</strain>
    </source>
</reference>
<dbReference type="HOGENOM" id="CLU_3268007_0_0_9"/>
<dbReference type="AlphaFoldDB" id="G5HQL5"/>
<comment type="caution">
    <text evidence="1">The sequence shown here is derived from an EMBL/GenBank/DDBJ whole genome shotgun (WGS) entry which is preliminary data.</text>
</comment>
<accession>G5HQL5</accession>
<proteinExistence type="predicted"/>